<dbReference type="InterPro" id="IPR003738">
    <property type="entry name" value="SRAP"/>
</dbReference>
<evidence type="ECO:0000256" key="4">
    <source>
        <dbReference type="ARBA" id="ARBA00022801"/>
    </source>
</evidence>
<keyword evidence="10" id="KW-1185">Reference proteome</keyword>
<dbReference type="EMBL" id="RHLK01000006">
    <property type="protein sequence ID" value="MVP00259.1"/>
    <property type="molecule type" value="Genomic_DNA"/>
</dbReference>
<comment type="similarity">
    <text evidence="1 8">Belongs to the SOS response-associated peptidase family.</text>
</comment>
<sequence length="224" mass="26066">MCRQYSLTADLQEIQTYFGIDHVPSMYKARYNISPRQHVPVVLHANGRRILDEYRWGLVPFWAKDAVNADGMSAHLNPAYRKIFRRQRCVIPCSGLYYWKSEGKKKLPMRVVLRSRKVFAVAGLYDIWTDPRGNELRTCTFLMTESNRLITSFHNQMPVILNQDSFEDWLLNKEIGTDELIPLLKPLDASQMEAYPVTPLISNLQMDHSGCIEEMNVKLAWIKE</sequence>
<dbReference type="GO" id="GO:0008233">
    <property type="term" value="F:peptidase activity"/>
    <property type="evidence" value="ECO:0007669"/>
    <property type="project" value="UniProtKB-KW"/>
</dbReference>
<evidence type="ECO:0000256" key="2">
    <source>
        <dbReference type="ARBA" id="ARBA00022670"/>
    </source>
</evidence>
<dbReference type="RefSeq" id="WP_166541974.1">
    <property type="nucleotide sequence ID" value="NZ_RHLK01000006.1"/>
</dbReference>
<keyword evidence="5" id="KW-0190">Covalent protein-DNA linkage</keyword>
<evidence type="ECO:0000313" key="9">
    <source>
        <dbReference type="EMBL" id="MVP00259.1"/>
    </source>
</evidence>
<dbReference type="Pfam" id="PF02586">
    <property type="entry name" value="SRAP"/>
    <property type="match status" value="1"/>
</dbReference>
<protein>
    <recommendedName>
        <fullName evidence="8">Abasic site processing protein</fullName>
        <ecNumber evidence="8">3.4.-.-</ecNumber>
    </recommendedName>
</protein>
<evidence type="ECO:0000256" key="5">
    <source>
        <dbReference type="ARBA" id="ARBA00023124"/>
    </source>
</evidence>
<reference evidence="9 10" key="1">
    <citation type="journal article" date="2019" name="Microorganisms">
        <title>Paenibacillus lutrae sp. nov., A Chitinolytic Species Isolated from A River Otter in Castril Natural Park, Granada, Spain.</title>
        <authorList>
            <person name="Rodriguez M."/>
            <person name="Reina J.C."/>
            <person name="Bejar V."/>
            <person name="Llamas I."/>
        </authorList>
    </citation>
    <scope>NUCLEOTIDE SEQUENCE [LARGE SCALE GENOMIC DNA]</scope>
    <source>
        <strain evidence="9 10">N10</strain>
    </source>
</reference>
<evidence type="ECO:0000256" key="6">
    <source>
        <dbReference type="ARBA" id="ARBA00023125"/>
    </source>
</evidence>
<evidence type="ECO:0000313" key="10">
    <source>
        <dbReference type="Proteomes" id="UP000490800"/>
    </source>
</evidence>
<organism evidence="9 10">
    <name type="scientific">Paenibacillus lutrae</name>
    <dbReference type="NCBI Taxonomy" id="2078573"/>
    <lineage>
        <taxon>Bacteria</taxon>
        <taxon>Bacillati</taxon>
        <taxon>Bacillota</taxon>
        <taxon>Bacilli</taxon>
        <taxon>Bacillales</taxon>
        <taxon>Paenibacillaceae</taxon>
        <taxon>Paenibacillus</taxon>
    </lineage>
</organism>
<dbReference type="InterPro" id="IPR036590">
    <property type="entry name" value="SRAP-like"/>
</dbReference>
<dbReference type="PANTHER" id="PTHR13604">
    <property type="entry name" value="DC12-RELATED"/>
    <property type="match status" value="1"/>
</dbReference>
<comment type="caution">
    <text evidence="9">The sequence shown here is derived from an EMBL/GenBank/DDBJ whole genome shotgun (WGS) entry which is preliminary data.</text>
</comment>
<evidence type="ECO:0000256" key="1">
    <source>
        <dbReference type="ARBA" id="ARBA00008136"/>
    </source>
</evidence>
<dbReference type="AlphaFoldDB" id="A0A7X3FIS3"/>
<gene>
    <name evidence="9" type="ORF">EDM21_12135</name>
</gene>
<dbReference type="PANTHER" id="PTHR13604:SF0">
    <property type="entry name" value="ABASIC SITE PROCESSING PROTEIN HMCES"/>
    <property type="match status" value="1"/>
</dbReference>
<dbReference type="GO" id="GO:0006508">
    <property type="term" value="P:proteolysis"/>
    <property type="evidence" value="ECO:0007669"/>
    <property type="project" value="UniProtKB-KW"/>
</dbReference>
<dbReference type="GO" id="GO:0106300">
    <property type="term" value="P:protein-DNA covalent cross-linking repair"/>
    <property type="evidence" value="ECO:0007669"/>
    <property type="project" value="InterPro"/>
</dbReference>
<keyword evidence="7" id="KW-0456">Lyase</keyword>
<evidence type="ECO:0000256" key="3">
    <source>
        <dbReference type="ARBA" id="ARBA00022763"/>
    </source>
</evidence>
<dbReference type="Proteomes" id="UP000490800">
    <property type="component" value="Unassembled WGS sequence"/>
</dbReference>
<evidence type="ECO:0000256" key="7">
    <source>
        <dbReference type="ARBA" id="ARBA00023239"/>
    </source>
</evidence>
<accession>A0A7X3FIS3</accession>
<proteinExistence type="inferred from homology"/>
<dbReference type="SUPFAM" id="SSF143081">
    <property type="entry name" value="BB1717-like"/>
    <property type="match status" value="1"/>
</dbReference>
<name>A0A7X3FIS3_9BACL</name>
<dbReference type="GO" id="GO:0016829">
    <property type="term" value="F:lyase activity"/>
    <property type="evidence" value="ECO:0007669"/>
    <property type="project" value="UniProtKB-KW"/>
</dbReference>
<keyword evidence="6" id="KW-0238">DNA-binding</keyword>
<keyword evidence="3" id="KW-0227">DNA damage</keyword>
<dbReference type="Gene3D" id="3.90.1680.10">
    <property type="entry name" value="SOS response associated peptidase-like"/>
    <property type="match status" value="1"/>
</dbReference>
<dbReference type="EC" id="3.4.-.-" evidence="8"/>
<evidence type="ECO:0000256" key="8">
    <source>
        <dbReference type="RuleBase" id="RU364100"/>
    </source>
</evidence>
<keyword evidence="2 8" id="KW-0645">Protease</keyword>
<keyword evidence="4 8" id="KW-0378">Hydrolase</keyword>
<dbReference type="GO" id="GO:0003697">
    <property type="term" value="F:single-stranded DNA binding"/>
    <property type="evidence" value="ECO:0007669"/>
    <property type="project" value="InterPro"/>
</dbReference>